<dbReference type="SUPFAM" id="SSF46767">
    <property type="entry name" value="Methylated DNA-protein cysteine methyltransferase, C-terminal domain"/>
    <property type="match status" value="1"/>
</dbReference>
<dbReference type="HOGENOM" id="CLU_1268504_0_0_1"/>
<keyword evidence="15" id="KW-1185">Reference proteome</keyword>
<dbReference type="GO" id="GO:0003908">
    <property type="term" value="F:methylated-DNA-[protein]-cysteine S-methyltransferase activity"/>
    <property type="evidence" value="ECO:0007669"/>
    <property type="project" value="UniProtKB-EC"/>
</dbReference>
<evidence type="ECO:0000256" key="7">
    <source>
        <dbReference type="ARBA" id="ARBA00022763"/>
    </source>
</evidence>
<feature type="region of interest" description="Disordered" evidence="12">
    <location>
        <begin position="1"/>
        <end position="45"/>
    </location>
</feature>
<dbReference type="KEGG" id="cre:CHLRE_08g368050v5"/>
<dbReference type="Gramene" id="PNW79821">
    <property type="protein sequence ID" value="PNW79821"/>
    <property type="gene ID" value="CHLRE_08g368050v5"/>
</dbReference>
<evidence type="ECO:0000313" key="14">
    <source>
        <dbReference type="EMBL" id="PNW79821.1"/>
    </source>
</evidence>
<dbReference type="AlphaFoldDB" id="A8J441"/>
<dbReference type="EC" id="2.1.1.63" evidence="3"/>
<evidence type="ECO:0000259" key="13">
    <source>
        <dbReference type="Pfam" id="PF01035"/>
    </source>
</evidence>
<sequence length="218" mass="22689">MPKRKQENAGPAPRPQRTPAKAPQAGDAAGDTALTASDKPNRPPTAFENRLYELCKCIPKGKVSTYGAMAIVLESAPRAVGQALRRNPFCPVVPCHRVVAADLNIGGFSGGWGISDPKVQRKRRLLEGEGVSFEDAGGAAEGTWRVLKQYVVGPEELQGLQQGQRQPAVHKAGRASVVEAAAPAAAGAGASDPVGQTDKDVGAGAGGVQGRKKKRVQV</sequence>
<dbReference type="Gene3D" id="1.10.10.10">
    <property type="entry name" value="Winged helix-like DNA-binding domain superfamily/Winged helix DNA-binding domain"/>
    <property type="match status" value="1"/>
</dbReference>
<dbReference type="InterPro" id="IPR036388">
    <property type="entry name" value="WH-like_DNA-bd_sf"/>
</dbReference>
<evidence type="ECO:0000256" key="12">
    <source>
        <dbReference type="SAM" id="MobiDB-lite"/>
    </source>
</evidence>
<comment type="similarity">
    <text evidence="2">Belongs to the MGMT family.</text>
</comment>
<keyword evidence="5" id="KW-0489">Methyltransferase</keyword>
<gene>
    <name evidence="14" type="ORF">CHLRE_08g368050v5</name>
</gene>
<dbReference type="Pfam" id="PF01035">
    <property type="entry name" value="DNA_binding_1"/>
    <property type="match status" value="1"/>
</dbReference>
<dbReference type="InterPro" id="IPR014048">
    <property type="entry name" value="MethylDNA_cys_MeTrfase_DNA-bd"/>
</dbReference>
<accession>A8J441</accession>
<dbReference type="GO" id="GO:0032259">
    <property type="term" value="P:methylation"/>
    <property type="evidence" value="ECO:0007669"/>
    <property type="project" value="UniProtKB-KW"/>
</dbReference>
<dbReference type="PaxDb" id="3055-EDP01091"/>
<evidence type="ECO:0000256" key="9">
    <source>
        <dbReference type="ARBA" id="ARBA00030795"/>
    </source>
</evidence>
<dbReference type="OrthoDB" id="1907495at2759"/>
<reference evidence="14 15" key="1">
    <citation type="journal article" date="2007" name="Science">
        <title>The Chlamydomonas genome reveals the evolution of key animal and plant functions.</title>
        <authorList>
            <person name="Merchant S.S."/>
            <person name="Prochnik S.E."/>
            <person name="Vallon O."/>
            <person name="Harris E.H."/>
            <person name="Karpowicz S.J."/>
            <person name="Witman G.B."/>
            <person name="Terry A."/>
            <person name="Salamov A."/>
            <person name="Fritz-Laylin L.K."/>
            <person name="Marechal-Drouard L."/>
            <person name="Marshall W.F."/>
            <person name="Qu L.H."/>
            <person name="Nelson D.R."/>
            <person name="Sanderfoot A.A."/>
            <person name="Spalding M.H."/>
            <person name="Kapitonov V.V."/>
            <person name="Ren Q."/>
            <person name="Ferris P."/>
            <person name="Lindquist E."/>
            <person name="Shapiro H."/>
            <person name="Lucas S.M."/>
            <person name="Grimwood J."/>
            <person name="Schmutz J."/>
            <person name="Cardol P."/>
            <person name="Cerutti H."/>
            <person name="Chanfreau G."/>
            <person name="Chen C.L."/>
            <person name="Cognat V."/>
            <person name="Croft M.T."/>
            <person name="Dent R."/>
            <person name="Dutcher S."/>
            <person name="Fernandez E."/>
            <person name="Fukuzawa H."/>
            <person name="Gonzalez-Ballester D."/>
            <person name="Gonzalez-Halphen D."/>
            <person name="Hallmann A."/>
            <person name="Hanikenne M."/>
            <person name="Hippler M."/>
            <person name="Inwood W."/>
            <person name="Jabbari K."/>
            <person name="Kalanon M."/>
            <person name="Kuras R."/>
            <person name="Lefebvre P.A."/>
            <person name="Lemaire S.D."/>
            <person name="Lobanov A.V."/>
            <person name="Lohr M."/>
            <person name="Manuell A."/>
            <person name="Meier I."/>
            <person name="Mets L."/>
            <person name="Mittag M."/>
            <person name="Mittelmeier T."/>
            <person name="Moroney J.V."/>
            <person name="Moseley J."/>
            <person name="Napoli C."/>
            <person name="Nedelcu A.M."/>
            <person name="Niyogi K."/>
            <person name="Novoselov S.V."/>
            <person name="Paulsen I.T."/>
            <person name="Pazour G."/>
            <person name="Purton S."/>
            <person name="Ral J.P."/>
            <person name="Riano-Pachon D.M."/>
            <person name="Riekhof W."/>
            <person name="Rymarquis L."/>
            <person name="Schroda M."/>
            <person name="Stern D."/>
            <person name="Umen J."/>
            <person name="Willows R."/>
            <person name="Wilson N."/>
            <person name="Zimmer S.L."/>
            <person name="Allmer J."/>
            <person name="Balk J."/>
            <person name="Bisova K."/>
            <person name="Chen C.J."/>
            <person name="Elias M."/>
            <person name="Gendler K."/>
            <person name="Hauser C."/>
            <person name="Lamb M.R."/>
            <person name="Ledford H."/>
            <person name="Long J.C."/>
            <person name="Minagawa J."/>
            <person name="Page M.D."/>
            <person name="Pan J."/>
            <person name="Pootakham W."/>
            <person name="Roje S."/>
            <person name="Rose A."/>
            <person name="Stahlberg E."/>
            <person name="Terauchi A.M."/>
            <person name="Yang P."/>
            <person name="Ball S."/>
            <person name="Bowler C."/>
            <person name="Dieckmann C.L."/>
            <person name="Gladyshev V.N."/>
            <person name="Green P."/>
            <person name="Jorgensen R."/>
            <person name="Mayfield S."/>
            <person name="Mueller-Roeber B."/>
            <person name="Rajamani S."/>
            <person name="Sayre R.T."/>
            <person name="Brokstein P."/>
            <person name="Dubchak I."/>
            <person name="Goodstein D."/>
            <person name="Hornick L."/>
            <person name="Huang Y.W."/>
            <person name="Jhaveri J."/>
            <person name="Luo Y."/>
            <person name="Martinez D."/>
            <person name="Ngau W.C."/>
            <person name="Otillar B."/>
            <person name="Poliakov A."/>
            <person name="Porter A."/>
            <person name="Szajkowski L."/>
            <person name="Werner G."/>
            <person name="Zhou K."/>
            <person name="Grigoriev I.V."/>
            <person name="Rokhsar D.S."/>
            <person name="Grossman A.R."/>
        </authorList>
    </citation>
    <scope>NUCLEOTIDE SEQUENCE [LARGE SCALE GENOMIC DNA]</scope>
    <source>
        <strain evidence="15">CC-503</strain>
    </source>
</reference>
<dbReference type="PROSITE" id="PS00374">
    <property type="entry name" value="MGMT"/>
    <property type="match status" value="1"/>
</dbReference>
<dbReference type="PANTHER" id="PTHR10815">
    <property type="entry name" value="METHYLATED-DNA--PROTEIN-CYSTEINE METHYLTRANSFERASE"/>
    <property type="match status" value="1"/>
</dbReference>
<dbReference type="eggNOG" id="KOG4062">
    <property type="taxonomic scope" value="Eukaryota"/>
</dbReference>
<evidence type="ECO:0000256" key="6">
    <source>
        <dbReference type="ARBA" id="ARBA00022679"/>
    </source>
</evidence>
<dbReference type="EMBL" id="CM008969">
    <property type="protein sequence ID" value="PNW79821.1"/>
    <property type="molecule type" value="Genomic_DNA"/>
</dbReference>
<comment type="catalytic activity">
    <reaction evidence="1">
        <text>a 4-O-methyl-thymidine in DNA + L-cysteinyl-[protein] = a thymidine in DNA + S-methyl-L-cysteinyl-[protein]</text>
        <dbReference type="Rhea" id="RHEA:53428"/>
        <dbReference type="Rhea" id="RHEA-COMP:10131"/>
        <dbReference type="Rhea" id="RHEA-COMP:10132"/>
        <dbReference type="Rhea" id="RHEA-COMP:13555"/>
        <dbReference type="Rhea" id="RHEA-COMP:13556"/>
        <dbReference type="ChEBI" id="CHEBI:29950"/>
        <dbReference type="ChEBI" id="CHEBI:82612"/>
        <dbReference type="ChEBI" id="CHEBI:137386"/>
        <dbReference type="ChEBI" id="CHEBI:137387"/>
        <dbReference type="EC" id="2.1.1.63"/>
    </reaction>
</comment>
<feature type="compositionally biased region" description="Low complexity" evidence="12">
    <location>
        <begin position="25"/>
        <end position="36"/>
    </location>
</feature>
<evidence type="ECO:0000256" key="2">
    <source>
        <dbReference type="ARBA" id="ARBA00008711"/>
    </source>
</evidence>
<evidence type="ECO:0000256" key="3">
    <source>
        <dbReference type="ARBA" id="ARBA00011918"/>
    </source>
</evidence>
<dbReference type="CDD" id="cd06445">
    <property type="entry name" value="ATase"/>
    <property type="match status" value="1"/>
</dbReference>
<dbReference type="GeneID" id="5721698"/>
<keyword evidence="8" id="KW-0234">DNA repair</keyword>
<feature type="domain" description="Methylated-DNA-[protein]-cysteine S-methyltransferase DNA binding" evidence="13">
    <location>
        <begin position="47"/>
        <end position="131"/>
    </location>
</feature>
<comment type="catalytic activity">
    <reaction evidence="11">
        <text>a 6-O-methyl-2'-deoxyguanosine in DNA + L-cysteinyl-[protein] = S-methyl-L-cysteinyl-[protein] + a 2'-deoxyguanosine in DNA</text>
        <dbReference type="Rhea" id="RHEA:24000"/>
        <dbReference type="Rhea" id="RHEA-COMP:10131"/>
        <dbReference type="Rhea" id="RHEA-COMP:10132"/>
        <dbReference type="Rhea" id="RHEA-COMP:11367"/>
        <dbReference type="Rhea" id="RHEA-COMP:11368"/>
        <dbReference type="ChEBI" id="CHEBI:29950"/>
        <dbReference type="ChEBI" id="CHEBI:82612"/>
        <dbReference type="ChEBI" id="CHEBI:85445"/>
        <dbReference type="ChEBI" id="CHEBI:85448"/>
        <dbReference type="EC" id="2.1.1.63"/>
    </reaction>
</comment>
<dbReference type="InterPro" id="IPR001497">
    <property type="entry name" value="MethylDNA_cys_MeTrfase_AS"/>
</dbReference>
<keyword evidence="7" id="KW-0227">DNA damage</keyword>
<dbReference type="PANTHER" id="PTHR10815:SF13">
    <property type="entry name" value="METHYLATED-DNA--PROTEIN-CYSTEINE METHYLTRANSFERASE"/>
    <property type="match status" value="1"/>
</dbReference>
<feature type="compositionally biased region" description="Low complexity" evidence="12">
    <location>
        <begin position="181"/>
        <end position="195"/>
    </location>
</feature>
<dbReference type="RefSeq" id="XP_001696142.1">
    <property type="nucleotide sequence ID" value="XM_001696090.2"/>
</dbReference>
<dbReference type="InterPro" id="IPR036217">
    <property type="entry name" value="MethylDNA_cys_MeTrfase_DNAb"/>
</dbReference>
<dbReference type="GO" id="GO:0006281">
    <property type="term" value="P:DNA repair"/>
    <property type="evidence" value="ECO:0007669"/>
    <property type="project" value="UniProtKB-KW"/>
</dbReference>
<evidence type="ECO:0000313" key="15">
    <source>
        <dbReference type="Proteomes" id="UP000006906"/>
    </source>
</evidence>
<evidence type="ECO:0000256" key="11">
    <source>
        <dbReference type="ARBA" id="ARBA00049348"/>
    </source>
</evidence>
<evidence type="ECO:0000256" key="4">
    <source>
        <dbReference type="ARBA" id="ARBA00015377"/>
    </source>
</evidence>
<proteinExistence type="inferred from homology"/>
<protein>
    <recommendedName>
        <fullName evidence="4">Methylated-DNA--protein-cysteine methyltransferase</fullName>
        <ecNumber evidence="3">2.1.1.63</ecNumber>
    </recommendedName>
    <alternativeName>
        <fullName evidence="9">6-O-methylguanine-DNA methyltransferase</fullName>
    </alternativeName>
    <alternativeName>
        <fullName evidence="10">O-6-methylguanine-DNA-alkyltransferase</fullName>
    </alternativeName>
</protein>
<keyword evidence="6" id="KW-0808">Transferase</keyword>
<evidence type="ECO:0000256" key="1">
    <source>
        <dbReference type="ARBA" id="ARBA00001286"/>
    </source>
</evidence>
<dbReference type="NCBIfam" id="TIGR00589">
    <property type="entry name" value="ogt"/>
    <property type="match status" value="1"/>
</dbReference>
<name>A8J441_CHLRE</name>
<dbReference type="Proteomes" id="UP000006906">
    <property type="component" value="Chromosome 8"/>
</dbReference>
<evidence type="ECO:0000256" key="8">
    <source>
        <dbReference type="ARBA" id="ARBA00023204"/>
    </source>
</evidence>
<evidence type="ECO:0000256" key="10">
    <source>
        <dbReference type="ARBA" id="ARBA00031621"/>
    </source>
</evidence>
<dbReference type="InParanoid" id="A8J441"/>
<feature type="region of interest" description="Disordered" evidence="12">
    <location>
        <begin position="181"/>
        <end position="218"/>
    </location>
</feature>
<evidence type="ECO:0000256" key="5">
    <source>
        <dbReference type="ARBA" id="ARBA00022603"/>
    </source>
</evidence>
<dbReference type="STRING" id="3055.A8J441"/>
<organism evidence="14 15">
    <name type="scientific">Chlamydomonas reinhardtii</name>
    <name type="common">Chlamydomonas smithii</name>
    <dbReference type="NCBI Taxonomy" id="3055"/>
    <lineage>
        <taxon>Eukaryota</taxon>
        <taxon>Viridiplantae</taxon>
        <taxon>Chlorophyta</taxon>
        <taxon>core chlorophytes</taxon>
        <taxon>Chlorophyceae</taxon>
        <taxon>CS clade</taxon>
        <taxon>Chlamydomonadales</taxon>
        <taxon>Chlamydomonadaceae</taxon>
        <taxon>Chlamydomonas</taxon>
    </lineage>
</organism>